<dbReference type="GO" id="GO:0006310">
    <property type="term" value="P:DNA recombination"/>
    <property type="evidence" value="ECO:0007669"/>
    <property type="project" value="TreeGrafter"/>
</dbReference>
<dbReference type="Pfam" id="PF04754">
    <property type="entry name" value="Transposase_31"/>
    <property type="match status" value="1"/>
</dbReference>
<dbReference type="NCBIfam" id="TIGR01784">
    <property type="entry name" value="T_den_put_tspse"/>
    <property type="match status" value="1"/>
</dbReference>
<dbReference type="EMBL" id="CP158294">
    <property type="protein sequence ID" value="XBV47736.1"/>
    <property type="molecule type" value="Genomic_DNA"/>
</dbReference>
<dbReference type="InterPro" id="IPR010106">
    <property type="entry name" value="RpnA"/>
</dbReference>
<protein>
    <submittedName>
        <fullName evidence="3">Rpn family recombination-promoting nuclease/putative transposase</fullName>
    </submittedName>
</protein>
<sequence length="308" mass="35528">MVMNMTCVTPRDAMYRHFMMQPEIARELFECHFPEEVKDLCDFTTLQLEPQTFTEDKARQHFRDVFYSLSMVSGDVCYVHVVITHQPAPDKHIAFRMLKYAVAAMQQHLDAGYEHLPLVIPLLITTGTCRSRLSPRRWLDDFSDPSLAEKLYSKPFPLIDLSMTKDDEIGVHNGLAALNLLHHRSHRTDSMYLIERLDTVLQEKRMSPSLITVLMNYLIQTGETPDAEAFVRELAHRVPHHQETLLNIAKQFELSGYEKAVEKGIAEGERLAMLKIARRMLENGLDRSSVKSMTGLSEEDLLQNLTWR</sequence>
<organism evidence="3">
    <name type="scientific">Pantoea sp. BJ2</name>
    <dbReference type="NCBI Taxonomy" id="3141322"/>
    <lineage>
        <taxon>Bacteria</taxon>
        <taxon>Pseudomonadati</taxon>
        <taxon>Pseudomonadota</taxon>
        <taxon>Gammaproteobacteria</taxon>
        <taxon>Enterobacterales</taxon>
        <taxon>Erwiniaceae</taxon>
        <taxon>Pantoea</taxon>
    </lineage>
</organism>
<dbReference type="PANTHER" id="PTHR34611:SF4">
    <property type="entry name" value="RECOMBINATION-PROMOTING NUCLEASE PSLT051"/>
    <property type="match status" value="1"/>
</dbReference>
<evidence type="ECO:0000256" key="1">
    <source>
        <dbReference type="ARBA" id="ARBA00009787"/>
    </source>
</evidence>
<dbReference type="InterPro" id="IPR051699">
    <property type="entry name" value="Rpn/YhgA-like_nuclease"/>
</dbReference>
<keyword evidence="3" id="KW-0614">Plasmid</keyword>
<accession>A0AAU7U4N6</accession>
<proteinExistence type="inferred from homology"/>
<evidence type="ECO:0000313" key="3">
    <source>
        <dbReference type="EMBL" id="XBV47736.1"/>
    </source>
</evidence>
<dbReference type="PANTHER" id="PTHR34611">
    <property type="match status" value="1"/>
</dbReference>
<comment type="similarity">
    <text evidence="1">Belongs to the Rpn/YhgA-like nuclease family.</text>
</comment>
<dbReference type="GO" id="GO:1990238">
    <property type="term" value="F:double-stranded DNA endonuclease activity"/>
    <property type="evidence" value="ECO:0007669"/>
    <property type="project" value="TreeGrafter"/>
</dbReference>
<dbReference type="InterPro" id="IPR006842">
    <property type="entry name" value="Transposase_31"/>
</dbReference>
<evidence type="ECO:0000259" key="2">
    <source>
        <dbReference type="Pfam" id="PF04754"/>
    </source>
</evidence>
<geneLocation type="plasmid" evidence="3">
    <name>plasmindB</name>
</geneLocation>
<gene>
    <name evidence="3" type="ORF">AAF463_24325</name>
</gene>
<dbReference type="RefSeq" id="WP_350262786.1">
    <property type="nucleotide sequence ID" value="NZ_CP158294.1"/>
</dbReference>
<feature type="domain" description="Transposase (putative) YhgA-like" evidence="2">
    <location>
        <begin position="9"/>
        <end position="205"/>
    </location>
</feature>
<reference evidence="3" key="1">
    <citation type="submission" date="2024-06" db="EMBL/GenBank/DDBJ databases">
        <title>Multiomics insights into the TNT degradation mechanism by Pantoea sp. BJ2 isolated from an ammunition destruction site.</title>
        <authorList>
            <person name="Luo J."/>
        </authorList>
    </citation>
    <scope>NUCLEOTIDE SEQUENCE</scope>
    <source>
        <strain evidence="3">BJ2</strain>
        <plasmid evidence="3">plasmindB</plasmid>
    </source>
</reference>
<dbReference type="AlphaFoldDB" id="A0AAU7U4N6"/>
<name>A0AAU7U4N6_9GAMM</name>